<sequence>MPMSLRFNLLALAVLFAALLFMARGLVEGKGRMPRGRDRRIAAALFLVPPELFFTAGALLMAGD</sequence>
<keyword evidence="1" id="KW-0812">Transmembrane</keyword>
<reference evidence="2" key="1">
    <citation type="journal article" date="2014" name="Int. J. Syst. Evol. Microbiol.">
        <title>Complete genome sequence of Corynebacterium casei LMG S-19264T (=DSM 44701T), isolated from a smear-ripened cheese.</title>
        <authorList>
            <consortium name="US DOE Joint Genome Institute (JGI-PGF)"/>
            <person name="Walter F."/>
            <person name="Albersmeier A."/>
            <person name="Kalinowski J."/>
            <person name="Ruckert C."/>
        </authorList>
    </citation>
    <scope>NUCLEOTIDE SEQUENCE</scope>
    <source>
        <strain evidence="2">CGMCC 1.12187</strain>
    </source>
</reference>
<protein>
    <submittedName>
        <fullName evidence="2">Uncharacterized protein</fullName>
    </submittedName>
</protein>
<evidence type="ECO:0000313" key="2">
    <source>
        <dbReference type="EMBL" id="GGG42782.1"/>
    </source>
</evidence>
<reference evidence="2" key="2">
    <citation type="submission" date="2020-09" db="EMBL/GenBank/DDBJ databases">
        <authorList>
            <person name="Sun Q."/>
            <person name="Zhou Y."/>
        </authorList>
    </citation>
    <scope>NUCLEOTIDE SEQUENCE</scope>
    <source>
        <strain evidence="2">CGMCC 1.12187</strain>
    </source>
</reference>
<name>A0A917LLT0_9MICC</name>
<dbReference type="EMBL" id="BMEQ01000001">
    <property type="protein sequence ID" value="GGG42782.1"/>
    <property type="molecule type" value="Genomic_DNA"/>
</dbReference>
<accession>A0A917LLT0</accession>
<keyword evidence="1" id="KW-0472">Membrane</keyword>
<evidence type="ECO:0000256" key="1">
    <source>
        <dbReference type="SAM" id="Phobius"/>
    </source>
</evidence>
<comment type="caution">
    <text evidence="2">The sequence shown here is derived from an EMBL/GenBank/DDBJ whole genome shotgun (WGS) entry which is preliminary data.</text>
</comment>
<evidence type="ECO:0000313" key="3">
    <source>
        <dbReference type="Proteomes" id="UP000638848"/>
    </source>
</evidence>
<keyword evidence="1" id="KW-1133">Transmembrane helix</keyword>
<feature type="transmembrane region" description="Helical" evidence="1">
    <location>
        <begin position="41"/>
        <end position="62"/>
    </location>
</feature>
<organism evidence="2 3">
    <name type="scientific">Kocuria dechangensis</name>
    <dbReference type="NCBI Taxonomy" id="1176249"/>
    <lineage>
        <taxon>Bacteria</taxon>
        <taxon>Bacillati</taxon>
        <taxon>Actinomycetota</taxon>
        <taxon>Actinomycetes</taxon>
        <taxon>Micrococcales</taxon>
        <taxon>Micrococcaceae</taxon>
        <taxon>Kocuria</taxon>
    </lineage>
</organism>
<dbReference type="AlphaFoldDB" id="A0A917LLT0"/>
<dbReference type="Proteomes" id="UP000638848">
    <property type="component" value="Unassembled WGS sequence"/>
</dbReference>
<keyword evidence="3" id="KW-1185">Reference proteome</keyword>
<dbReference type="RefSeq" id="WP_188533923.1">
    <property type="nucleotide sequence ID" value="NZ_BMEQ01000001.1"/>
</dbReference>
<proteinExistence type="predicted"/>
<gene>
    <name evidence="2" type="ORF">GCM10011374_01490</name>
</gene>